<organism evidence="2 3">
    <name type="scientific">Cotesia congregata</name>
    <name type="common">Parasitoid wasp</name>
    <name type="synonym">Apanteles congregatus</name>
    <dbReference type="NCBI Taxonomy" id="51543"/>
    <lineage>
        <taxon>Eukaryota</taxon>
        <taxon>Metazoa</taxon>
        <taxon>Ecdysozoa</taxon>
        <taxon>Arthropoda</taxon>
        <taxon>Hexapoda</taxon>
        <taxon>Insecta</taxon>
        <taxon>Pterygota</taxon>
        <taxon>Neoptera</taxon>
        <taxon>Endopterygota</taxon>
        <taxon>Hymenoptera</taxon>
        <taxon>Apocrita</taxon>
        <taxon>Ichneumonoidea</taxon>
        <taxon>Braconidae</taxon>
        <taxon>Microgastrinae</taxon>
        <taxon>Cotesia</taxon>
    </lineage>
</organism>
<proteinExistence type="predicted"/>
<feature type="compositionally biased region" description="Low complexity" evidence="1">
    <location>
        <begin position="53"/>
        <end position="88"/>
    </location>
</feature>
<name>A0A8J2MQA7_COTCN</name>
<feature type="region of interest" description="Disordered" evidence="1">
    <location>
        <begin position="15"/>
        <end position="90"/>
    </location>
</feature>
<feature type="region of interest" description="Disordered" evidence="1">
    <location>
        <begin position="103"/>
        <end position="123"/>
    </location>
</feature>
<dbReference type="Proteomes" id="UP000786811">
    <property type="component" value="Unassembled WGS sequence"/>
</dbReference>
<comment type="caution">
    <text evidence="2">The sequence shown here is derived from an EMBL/GenBank/DDBJ whole genome shotgun (WGS) entry which is preliminary data.</text>
</comment>
<gene>
    <name evidence="2" type="ORF">HICCMSTLAB_LOCUS11253</name>
</gene>
<reference evidence="2" key="1">
    <citation type="submission" date="2021-04" db="EMBL/GenBank/DDBJ databases">
        <authorList>
            <person name="Chebbi M.A.C M."/>
        </authorList>
    </citation>
    <scope>NUCLEOTIDE SEQUENCE</scope>
</reference>
<dbReference type="EMBL" id="CAJNRD030001123">
    <property type="protein sequence ID" value="CAG5102926.1"/>
    <property type="molecule type" value="Genomic_DNA"/>
</dbReference>
<accession>A0A8J2MQA7</accession>
<dbReference type="OrthoDB" id="10335955at2759"/>
<evidence type="ECO:0000313" key="2">
    <source>
        <dbReference type="EMBL" id="CAG5102926.1"/>
    </source>
</evidence>
<protein>
    <submittedName>
        <fullName evidence="2">Uncharacterized protein</fullName>
    </submittedName>
</protein>
<sequence>MNSVYGGLARCEVTSTGIQTTPGQPGPSTSGYQGRSAPGSSAVTSAVVLVQGSVATSPSSTSSSSSAESSGPSSGSLAATPAASSAGSLRVKSEEVLLEDFTQEPGQSALESREPETASPVNQSPRYMMNWYEAEMVVAGSAPVDLSRYLSDPPVSSPEIPAPRKRKSRFPTPEELQLMIQKLQSLLHLNVISYRPSSFIQGTTRITPGFWDPLIAIIPESRGCVKRFFLQFPLELVEQLDPSRDSLLKTVLHMSSQELRHWFRYTKAPRYVQQWLRKLYRVYRGNYNVTTNGAWTDEVIW</sequence>
<evidence type="ECO:0000313" key="3">
    <source>
        <dbReference type="Proteomes" id="UP000786811"/>
    </source>
</evidence>
<keyword evidence="3" id="KW-1185">Reference proteome</keyword>
<dbReference type="AlphaFoldDB" id="A0A8J2MQA7"/>
<feature type="compositionally biased region" description="Polar residues" evidence="1">
    <location>
        <begin position="15"/>
        <end position="44"/>
    </location>
</feature>
<evidence type="ECO:0000256" key="1">
    <source>
        <dbReference type="SAM" id="MobiDB-lite"/>
    </source>
</evidence>